<dbReference type="eggNOG" id="KOG2922">
    <property type="taxonomic scope" value="Eukaryota"/>
</dbReference>
<feature type="transmembrane region" description="Helical" evidence="6">
    <location>
        <begin position="869"/>
        <end position="890"/>
    </location>
</feature>
<feature type="transmembrane region" description="Helical" evidence="6">
    <location>
        <begin position="155"/>
        <end position="174"/>
    </location>
</feature>
<dbReference type="OrthoDB" id="6428174at2759"/>
<feature type="transmembrane region" description="Helical" evidence="6">
    <location>
        <begin position="294"/>
        <end position="313"/>
    </location>
</feature>
<dbReference type="InterPro" id="IPR037185">
    <property type="entry name" value="EmrE-like"/>
</dbReference>
<dbReference type="InterPro" id="IPR008521">
    <property type="entry name" value="Mg_trans_NIPA"/>
</dbReference>
<feature type="transmembrane region" description="Helical" evidence="6">
    <location>
        <begin position="55"/>
        <end position="76"/>
    </location>
</feature>
<keyword evidence="8" id="KW-1185">Reference proteome</keyword>
<dbReference type="PANTHER" id="PTHR12570">
    <property type="match status" value="1"/>
</dbReference>
<dbReference type="GO" id="GO:0016020">
    <property type="term" value="C:membrane"/>
    <property type="evidence" value="ECO:0007669"/>
    <property type="project" value="UniProtKB-SubCell"/>
</dbReference>
<gene>
    <name evidence="7" type="primary">Mo03774</name>
    <name evidence="7" type="ORF">E5Q_03774</name>
</gene>
<dbReference type="AlphaFoldDB" id="G7E2N9"/>
<dbReference type="RefSeq" id="XP_014565519.1">
    <property type="nucleotide sequence ID" value="XM_014710033.1"/>
</dbReference>
<feature type="compositionally biased region" description="Polar residues" evidence="5">
    <location>
        <begin position="516"/>
        <end position="526"/>
    </location>
</feature>
<dbReference type="InterPro" id="IPR007881">
    <property type="entry name" value="UNC-50"/>
</dbReference>
<dbReference type="InParanoid" id="G7E2N9"/>
<feature type="transmembrane region" description="Helical" evidence="6">
    <location>
        <begin position="319"/>
        <end position="340"/>
    </location>
</feature>
<evidence type="ECO:0000256" key="2">
    <source>
        <dbReference type="ARBA" id="ARBA00022692"/>
    </source>
</evidence>
<comment type="caution">
    <text evidence="7">The sequence shown here is derived from an EMBL/GenBank/DDBJ whole genome shotgun (WGS) entry which is preliminary data.</text>
</comment>
<feature type="transmembrane region" description="Helical" evidence="6">
    <location>
        <begin position="952"/>
        <end position="969"/>
    </location>
</feature>
<accession>G7E2N9</accession>
<keyword evidence="2 6" id="KW-0812">Transmembrane</keyword>
<feature type="compositionally biased region" description="Polar residues" evidence="5">
    <location>
        <begin position="638"/>
        <end position="653"/>
    </location>
</feature>
<feature type="compositionally biased region" description="Polar residues" evidence="5">
    <location>
        <begin position="596"/>
        <end position="608"/>
    </location>
</feature>
<feature type="region of interest" description="Disordered" evidence="5">
    <location>
        <begin position="743"/>
        <end position="774"/>
    </location>
</feature>
<dbReference type="PANTHER" id="PTHR12570:SF92">
    <property type="entry name" value="SPICHTHYIN, ISOFORM B"/>
    <property type="match status" value="1"/>
</dbReference>
<feature type="transmembrane region" description="Helical" evidence="6">
    <location>
        <begin position="836"/>
        <end position="857"/>
    </location>
</feature>
<feature type="transmembrane region" description="Helical" evidence="6">
    <location>
        <begin position="981"/>
        <end position="1002"/>
    </location>
</feature>
<organism evidence="7 8">
    <name type="scientific">Mixia osmundae (strain CBS 9802 / IAM 14324 / JCM 22182 / KY 12970)</name>
    <dbReference type="NCBI Taxonomy" id="764103"/>
    <lineage>
        <taxon>Eukaryota</taxon>
        <taxon>Fungi</taxon>
        <taxon>Dikarya</taxon>
        <taxon>Basidiomycota</taxon>
        <taxon>Pucciniomycotina</taxon>
        <taxon>Mixiomycetes</taxon>
        <taxon>Mixiales</taxon>
        <taxon>Mixiaceae</taxon>
        <taxon>Mixia</taxon>
    </lineage>
</organism>
<dbReference type="Proteomes" id="UP000009131">
    <property type="component" value="Unassembled WGS sequence"/>
</dbReference>
<dbReference type="GO" id="GO:0015095">
    <property type="term" value="F:magnesium ion transmembrane transporter activity"/>
    <property type="evidence" value="ECO:0007669"/>
    <property type="project" value="InterPro"/>
</dbReference>
<dbReference type="SUPFAM" id="SSF103481">
    <property type="entry name" value="Multidrug resistance efflux transporter EmrE"/>
    <property type="match status" value="1"/>
</dbReference>
<proteinExistence type="predicted"/>
<feature type="transmembrane region" description="Helical" evidence="6">
    <location>
        <begin position="194"/>
        <end position="216"/>
    </location>
</feature>
<reference evidence="7 8" key="1">
    <citation type="journal article" date="2011" name="J. Gen. Appl. Microbiol.">
        <title>Draft genome sequencing of the enigmatic basidiomycete Mixia osmundae.</title>
        <authorList>
            <person name="Nishida H."/>
            <person name="Nagatsuka Y."/>
            <person name="Sugiyama J."/>
        </authorList>
    </citation>
    <scope>NUCLEOTIDE SEQUENCE [LARGE SCALE GENOMIC DNA]</scope>
    <source>
        <strain evidence="8">CBS 9802 / IAM 14324 / JCM 22182 / KY 12970</strain>
    </source>
</reference>
<protein>
    <recommendedName>
        <fullName evidence="9">DUF803-domain-containing protein</fullName>
    </recommendedName>
</protein>
<feature type="transmembrane region" description="Helical" evidence="6">
    <location>
        <begin position="223"/>
        <end position="249"/>
    </location>
</feature>
<feature type="region of interest" description="Disordered" evidence="5">
    <location>
        <begin position="512"/>
        <end position="548"/>
    </location>
</feature>
<feature type="transmembrane region" description="Helical" evidence="6">
    <location>
        <begin position="103"/>
        <end position="121"/>
    </location>
</feature>
<dbReference type="eggNOG" id="KOG3012">
    <property type="taxonomic scope" value="Eukaryota"/>
</dbReference>
<sequence length="1012" mass="110656">MATATSSLTPAASSAVLSSVLASASSVFASASAASAAAASATASASGNAIQPTSYKLIGVLLAVVSGVLIGSSFVFKKKGLLAAQKDANVVAGESHAYLKSPMWWTGMTLMIVGEICNFIAYAFAPAILVTPLGALSVVICAILSAIFLKERLTFFGKIGCALCIIGATIIALNGPEEQSAATILEFQHLFLSIGFLIFGSVVILACLVLIFFVAPKYGKENIFVYISICSLIGGLSVSCTQGLGSSIVTSIRGQNQFKHWFIYFLLAFVVVTLLTEINYLNKALELFNTATTTAIYYVLFTTATLVTSVILFQGLKASVTQIVTVVFGFLVICCGITLLQMSKIDPNELKLDRRSTILLSHSRVEPSADEKGLEHEEPGVDAIRGGFGAIGSIYRARSARHSIMSASSLEPRRRQQHHQRPSDACDSKELDRMNGHYDAVTRHQLWDKPMPDDAADKIRLHSPNAEPARMLPHLESNTSRPSRAQTIGFNDNVTEHRYPQQGSAGIVHSQHAHKTNSGDSAATTMRSDHRRGASQYGQSGKGQLWLGPYDQADSAQALYEDPYEMAPSDFGPRPAPSPPVFASSGTDRTPRPLPSINTDPLYQTQQHNKPRSHGIYLPRHLPRIPGLHGQEPAVASHRSQSSVAQLAAQRNSAAEDEEDELAGLVSPTRAGFPLRETELRRQTTRARRSRALLHDLSDQVYLAERRVPACRSSDRSSCRTVRRASWLTFWFAMAPLLPTTKDSDVASTAGNGSGVPGPTRGSTSYASPAGSAGSRSKTALAKARILARRILSSNQMDFELAAWQLTYLCIAPRRVYRNVYYHKQTKNTWARDDPAMLLLISLCLTTAGLLWSIFYAHYSLLMVVRTTLYMVFVDFLLVGVIVATLLWALSNRFMTHSSHTHATEQEVEWGYSFDVHCNSFFPMFLHLYLAQLVLSAVVTRDNWVCLWVGNTLYLAAFAQYIYVTYLGYNALPFLIRTELLLFPAVLLLGLYFVSLLGFNVAKWTLAAYFGV</sequence>
<feature type="region of interest" description="Disordered" evidence="5">
    <location>
        <begin position="407"/>
        <end position="431"/>
    </location>
</feature>
<feature type="region of interest" description="Disordered" evidence="5">
    <location>
        <begin position="565"/>
        <end position="662"/>
    </location>
</feature>
<feature type="region of interest" description="Disordered" evidence="5">
    <location>
        <begin position="464"/>
        <end position="486"/>
    </location>
</feature>
<dbReference type="EMBL" id="BABT02000110">
    <property type="protein sequence ID" value="GAA97099.1"/>
    <property type="molecule type" value="Genomic_DNA"/>
</dbReference>
<dbReference type="Pfam" id="PF05653">
    <property type="entry name" value="Mg_trans_NIPA"/>
    <property type="match status" value="1"/>
</dbReference>
<comment type="subcellular location">
    <subcellularLocation>
        <location evidence="1">Membrane</location>
        <topology evidence="1">Multi-pass membrane protein</topology>
    </subcellularLocation>
</comment>
<feature type="transmembrane region" description="Helical" evidence="6">
    <location>
        <begin position="127"/>
        <end position="148"/>
    </location>
</feature>
<dbReference type="HOGENOM" id="CLU_297551_0_0_1"/>
<evidence type="ECO:0000256" key="1">
    <source>
        <dbReference type="ARBA" id="ARBA00004141"/>
    </source>
</evidence>
<evidence type="ECO:0008006" key="9">
    <source>
        <dbReference type="Google" id="ProtNLM"/>
    </source>
</evidence>
<name>G7E2N9_MIXOS</name>
<evidence type="ECO:0000256" key="6">
    <source>
        <dbReference type="SAM" id="Phobius"/>
    </source>
</evidence>
<evidence type="ECO:0000256" key="5">
    <source>
        <dbReference type="SAM" id="MobiDB-lite"/>
    </source>
</evidence>
<feature type="compositionally biased region" description="Polar residues" evidence="5">
    <location>
        <begin position="476"/>
        <end position="486"/>
    </location>
</feature>
<feature type="transmembrane region" description="Helical" evidence="6">
    <location>
        <begin position="261"/>
        <end position="282"/>
    </location>
</feature>
<keyword evidence="4 6" id="KW-0472">Membrane</keyword>
<reference evidence="7 8" key="2">
    <citation type="journal article" date="2012" name="Open Biol.">
        <title>Characteristics of nucleosomes and linker DNA regions on the genome of the basidiomycete Mixia osmundae revealed by mono- and dinucleosome mapping.</title>
        <authorList>
            <person name="Nishida H."/>
            <person name="Kondo S."/>
            <person name="Matsumoto T."/>
            <person name="Suzuki Y."/>
            <person name="Yoshikawa H."/>
            <person name="Taylor T.D."/>
            <person name="Sugiyama J."/>
        </authorList>
    </citation>
    <scope>NUCLEOTIDE SEQUENCE [LARGE SCALE GENOMIC DNA]</scope>
    <source>
        <strain evidence="8">CBS 9802 / IAM 14324 / JCM 22182 / KY 12970</strain>
    </source>
</reference>
<evidence type="ECO:0000256" key="3">
    <source>
        <dbReference type="ARBA" id="ARBA00022989"/>
    </source>
</evidence>
<evidence type="ECO:0000256" key="4">
    <source>
        <dbReference type="ARBA" id="ARBA00023136"/>
    </source>
</evidence>
<evidence type="ECO:0000313" key="7">
    <source>
        <dbReference type="EMBL" id="GAA97099.1"/>
    </source>
</evidence>
<dbReference type="Pfam" id="PF05216">
    <property type="entry name" value="UNC-50"/>
    <property type="match status" value="1"/>
</dbReference>
<evidence type="ECO:0000313" key="8">
    <source>
        <dbReference type="Proteomes" id="UP000009131"/>
    </source>
</evidence>
<feature type="compositionally biased region" description="Basic and acidic residues" evidence="5">
    <location>
        <begin position="421"/>
        <end position="431"/>
    </location>
</feature>
<keyword evidence="3 6" id="KW-1133">Transmembrane helix</keyword>